<feature type="transmembrane region" description="Helical" evidence="5">
    <location>
        <begin position="49"/>
        <end position="70"/>
    </location>
</feature>
<dbReference type="EMBL" id="FXAM01000001">
    <property type="protein sequence ID" value="SMF95107.1"/>
    <property type="molecule type" value="Genomic_DNA"/>
</dbReference>
<reference evidence="6 7" key="1">
    <citation type="submission" date="2016-12" db="EMBL/GenBank/DDBJ databases">
        <authorList>
            <person name="Song W.-J."/>
            <person name="Kurnit D.M."/>
        </authorList>
    </citation>
    <scope>NUCLEOTIDE SEQUENCE [LARGE SCALE GENOMIC DNA]</scope>
    <source>
        <strain evidence="6 7">175</strain>
    </source>
</reference>
<dbReference type="RefSeq" id="WP_085213054.1">
    <property type="nucleotide sequence ID" value="NZ_FXAM01000001.1"/>
</dbReference>
<dbReference type="PANTHER" id="PTHR11785:SF512">
    <property type="entry name" value="SOBREMESA, ISOFORM B"/>
    <property type="match status" value="1"/>
</dbReference>
<accession>A0A1Y6CXM8</accession>
<name>A0A1Y6CXM8_9GAMM</name>
<keyword evidence="4 5" id="KW-0472">Membrane</keyword>
<dbReference type="GO" id="GO:0015179">
    <property type="term" value="F:L-amino acid transmembrane transporter activity"/>
    <property type="evidence" value="ECO:0007669"/>
    <property type="project" value="TreeGrafter"/>
</dbReference>
<keyword evidence="7" id="KW-1185">Reference proteome</keyword>
<evidence type="ECO:0000256" key="5">
    <source>
        <dbReference type="SAM" id="Phobius"/>
    </source>
</evidence>
<sequence length="462" mass="48662">MHEPTSSKAPSLRRALGPFAASALLTGTVIGTGIFLVPSTIAREVDSVGLVFLVWTLGAVLSLAGTLTYAELGAALPEAGGEYVFLSRAYGPVWGFLFGWQQVVIGKTGSIGAIAIALAIFLGYFLPGLDRPWLAWEAWRLTGLQAVAIGAIALLTAVNYAGVALGGAVQGFLTLLKVGAILALAAWVLGSGQGDWNHFQTAPAAGPARSVGDFLAHFGAAMAAALWAYDGWNNLTLVGAEIRDPHRTIPRVLILGILGVAGLYMLTNLACFYALPLAAVQQSPRVAQDAARLVLGDWGGTALSLAALVSTFATLNGSILVGARIFYAMAGDGLLFRPLAELHPTRHTPAKALIVQGILASGLVLLLGGDNAAFERMLDYALFGTWGFYGITVLAVIALRHRHPDLPRPYLTLGYPWIPLVFAGVALLFCISIALRRPVETGIGLALLAAGLPFYAYRRKRI</sequence>
<dbReference type="PIRSF" id="PIRSF006060">
    <property type="entry name" value="AA_transporter"/>
    <property type="match status" value="1"/>
</dbReference>
<dbReference type="Gene3D" id="1.20.1740.10">
    <property type="entry name" value="Amino acid/polyamine transporter I"/>
    <property type="match status" value="1"/>
</dbReference>
<keyword evidence="2 5" id="KW-0812">Transmembrane</keyword>
<organism evidence="6 7">
    <name type="scientific">Methylomagnum ishizawai</name>
    <dbReference type="NCBI Taxonomy" id="1760988"/>
    <lineage>
        <taxon>Bacteria</taxon>
        <taxon>Pseudomonadati</taxon>
        <taxon>Pseudomonadota</taxon>
        <taxon>Gammaproteobacteria</taxon>
        <taxon>Methylococcales</taxon>
        <taxon>Methylococcaceae</taxon>
        <taxon>Methylomagnum</taxon>
    </lineage>
</organism>
<dbReference type="InterPro" id="IPR050598">
    <property type="entry name" value="AminoAcid_Transporter"/>
</dbReference>
<comment type="subcellular location">
    <subcellularLocation>
        <location evidence="1">Membrane</location>
        <topology evidence="1">Multi-pass membrane protein</topology>
    </subcellularLocation>
</comment>
<dbReference type="AlphaFoldDB" id="A0A1Y6CXM8"/>
<dbReference type="STRING" id="1760988.SAMN02949497_2453"/>
<dbReference type="GO" id="GO:0016020">
    <property type="term" value="C:membrane"/>
    <property type="evidence" value="ECO:0007669"/>
    <property type="project" value="UniProtKB-SubCell"/>
</dbReference>
<evidence type="ECO:0000313" key="6">
    <source>
        <dbReference type="EMBL" id="SMF95107.1"/>
    </source>
</evidence>
<keyword evidence="3 5" id="KW-1133">Transmembrane helix</keyword>
<feature type="transmembrane region" description="Helical" evidence="5">
    <location>
        <begin position="15"/>
        <end position="37"/>
    </location>
</feature>
<feature type="transmembrane region" description="Helical" evidence="5">
    <location>
        <begin position="302"/>
        <end position="327"/>
    </location>
</feature>
<gene>
    <name evidence="6" type="ORF">SAMN02949497_2453</name>
</gene>
<feature type="transmembrane region" description="Helical" evidence="5">
    <location>
        <begin position="380"/>
        <end position="399"/>
    </location>
</feature>
<feature type="transmembrane region" description="Helical" evidence="5">
    <location>
        <begin position="138"/>
        <end position="162"/>
    </location>
</feature>
<dbReference type="Proteomes" id="UP000192923">
    <property type="component" value="Unassembled WGS sequence"/>
</dbReference>
<dbReference type="Pfam" id="PF13520">
    <property type="entry name" value="AA_permease_2"/>
    <property type="match status" value="1"/>
</dbReference>
<feature type="transmembrane region" description="Helical" evidence="5">
    <location>
        <begin position="252"/>
        <end position="275"/>
    </location>
</feature>
<dbReference type="PANTHER" id="PTHR11785">
    <property type="entry name" value="AMINO ACID TRANSPORTER"/>
    <property type="match status" value="1"/>
</dbReference>
<protein>
    <submittedName>
        <fullName evidence="6">Basic amino acid/polyamine antiporter, APA family</fullName>
    </submittedName>
</protein>
<proteinExistence type="predicted"/>
<feature type="transmembrane region" description="Helical" evidence="5">
    <location>
        <begin position="168"/>
        <end position="189"/>
    </location>
</feature>
<evidence type="ECO:0000256" key="3">
    <source>
        <dbReference type="ARBA" id="ARBA00022989"/>
    </source>
</evidence>
<feature type="transmembrane region" description="Helical" evidence="5">
    <location>
        <begin position="441"/>
        <end position="457"/>
    </location>
</feature>
<feature type="transmembrane region" description="Helical" evidence="5">
    <location>
        <begin position="348"/>
        <end position="368"/>
    </location>
</feature>
<dbReference type="InterPro" id="IPR002293">
    <property type="entry name" value="AA/rel_permease1"/>
</dbReference>
<feature type="transmembrane region" description="Helical" evidence="5">
    <location>
        <begin position="104"/>
        <end position="126"/>
    </location>
</feature>
<dbReference type="OrthoDB" id="9771067at2"/>
<evidence type="ECO:0000313" key="7">
    <source>
        <dbReference type="Proteomes" id="UP000192923"/>
    </source>
</evidence>
<feature type="transmembrane region" description="Helical" evidence="5">
    <location>
        <begin position="411"/>
        <end position="435"/>
    </location>
</feature>
<evidence type="ECO:0000256" key="4">
    <source>
        <dbReference type="ARBA" id="ARBA00023136"/>
    </source>
</evidence>
<evidence type="ECO:0000256" key="2">
    <source>
        <dbReference type="ARBA" id="ARBA00022692"/>
    </source>
</evidence>
<evidence type="ECO:0000256" key="1">
    <source>
        <dbReference type="ARBA" id="ARBA00004141"/>
    </source>
</evidence>